<dbReference type="STRING" id="1776384.GCA_900086585_02620"/>
<organism evidence="2 3">
    <name type="scientific">Emergencia timonensis</name>
    <dbReference type="NCBI Taxonomy" id="1776384"/>
    <lineage>
        <taxon>Bacteria</taxon>
        <taxon>Bacillati</taxon>
        <taxon>Bacillota</taxon>
        <taxon>Clostridia</taxon>
        <taxon>Peptostreptococcales</taxon>
        <taxon>Anaerovoracaceae</taxon>
        <taxon>Emergencia</taxon>
    </lineage>
</organism>
<keyword evidence="1" id="KW-0812">Transmembrane</keyword>
<protein>
    <submittedName>
        <fullName evidence="2">YibE/F family protein</fullName>
    </submittedName>
</protein>
<reference evidence="2 3" key="1">
    <citation type="submission" date="2018-08" db="EMBL/GenBank/DDBJ databases">
        <title>A genome reference for cultivated species of the human gut microbiota.</title>
        <authorList>
            <person name="Zou Y."/>
            <person name="Xue W."/>
            <person name="Luo G."/>
        </authorList>
    </citation>
    <scope>NUCLEOTIDE SEQUENCE [LARGE SCALE GENOMIC DNA]</scope>
    <source>
        <strain evidence="2 3">AM07-24</strain>
    </source>
</reference>
<feature type="transmembrane region" description="Helical" evidence="1">
    <location>
        <begin position="34"/>
        <end position="65"/>
    </location>
</feature>
<dbReference type="GeneID" id="83004946"/>
<dbReference type="Pfam" id="PF07907">
    <property type="entry name" value="YibE_F"/>
    <property type="match status" value="1"/>
</dbReference>
<accession>A0A415E6A7</accession>
<feature type="transmembrane region" description="Helical" evidence="1">
    <location>
        <begin position="130"/>
        <end position="155"/>
    </location>
</feature>
<name>A0A415E6A7_9FIRM</name>
<evidence type="ECO:0000313" key="3">
    <source>
        <dbReference type="Proteomes" id="UP000284841"/>
    </source>
</evidence>
<keyword evidence="1" id="KW-1133">Transmembrane helix</keyword>
<sequence length="256" mass="27796">MLIVLTAILITLILLICGDKGSKSILSTAMNAGLLLLAVFLIYRGLDPILITVAACILIACITLFIPEEANIKSKTALLSVILVILVVVPFVYSIAGRASIQGFTSEQYEITDSNGYTRNIGIDMLSLQISVMIIALIGAVTDIAVAITSSIYEIRSSNENISKAQLLTSAFSVSKAVLSTSIHTIFYIYIAEYMTLMIQYAGEYSFVKLINSKSFCQEFISISISGIGCCLVVPVSALLMTWVLERKRAQTVRDI</sequence>
<dbReference type="PIRSF" id="PIRSF031503">
    <property type="entry name" value="UCP031503_mp"/>
    <property type="match status" value="1"/>
</dbReference>
<keyword evidence="1" id="KW-0472">Membrane</keyword>
<dbReference type="PANTHER" id="PTHR41771">
    <property type="entry name" value="MEMBRANE PROTEIN-RELATED"/>
    <property type="match status" value="1"/>
</dbReference>
<dbReference type="OrthoDB" id="5753718at2"/>
<feature type="transmembrane region" description="Helical" evidence="1">
    <location>
        <begin position="220"/>
        <end position="245"/>
    </location>
</feature>
<dbReference type="InterPro" id="IPR014564">
    <property type="entry name" value="UCP031503_TM"/>
</dbReference>
<evidence type="ECO:0000256" key="1">
    <source>
        <dbReference type="SAM" id="Phobius"/>
    </source>
</evidence>
<gene>
    <name evidence="2" type="ORF">DW099_01705</name>
</gene>
<proteinExistence type="predicted"/>
<dbReference type="RefSeq" id="WP_067539316.1">
    <property type="nucleotide sequence ID" value="NZ_AP025567.1"/>
</dbReference>
<keyword evidence="3" id="KW-1185">Reference proteome</keyword>
<dbReference type="EMBL" id="QRMS01000001">
    <property type="protein sequence ID" value="RHJ89317.1"/>
    <property type="molecule type" value="Genomic_DNA"/>
</dbReference>
<dbReference type="PANTHER" id="PTHR41771:SF1">
    <property type="entry name" value="MEMBRANE PROTEIN"/>
    <property type="match status" value="1"/>
</dbReference>
<evidence type="ECO:0000313" key="2">
    <source>
        <dbReference type="EMBL" id="RHJ89317.1"/>
    </source>
</evidence>
<feature type="transmembrane region" description="Helical" evidence="1">
    <location>
        <begin position="77"/>
        <end position="96"/>
    </location>
</feature>
<comment type="caution">
    <text evidence="2">The sequence shown here is derived from an EMBL/GenBank/DDBJ whole genome shotgun (WGS) entry which is preliminary data.</text>
</comment>
<dbReference type="Proteomes" id="UP000284841">
    <property type="component" value="Unassembled WGS sequence"/>
</dbReference>
<dbReference type="InterPro" id="IPR012507">
    <property type="entry name" value="YibE_F"/>
</dbReference>
<dbReference type="AlphaFoldDB" id="A0A415E6A7"/>